<dbReference type="InterPro" id="IPR058721">
    <property type="entry name" value="NTF2_3"/>
</dbReference>
<evidence type="ECO:0007829" key="6">
    <source>
        <dbReference type="PeptideAtlas" id="A2V8C8"/>
    </source>
</evidence>
<dbReference type="RefSeq" id="NP_001123157.1">
    <property type="nucleotide sequence ID" value="NM_001129685.2"/>
</dbReference>
<dbReference type="CTD" id="6418827"/>
<proteinExistence type="evidence at protein level"/>
<dbReference type="Proteomes" id="UP000001940">
    <property type="component" value="Chromosome X"/>
</dbReference>
<dbReference type="Bgee" id="WBGene00045261">
    <property type="expression patterns" value="Expressed in adult organism and 1 other cell type or tissue"/>
</dbReference>
<dbReference type="PeptideAtlas" id="A2V8C8"/>
<dbReference type="AGR" id="WB:WBGene00045261"/>
<dbReference type="STRING" id="6239.H29C22.1.1"/>
<keyword evidence="1" id="KW-0732">Signal</keyword>
<reference evidence="3 4" key="1">
    <citation type="journal article" date="1998" name="Science">
        <title>Genome sequence of the nematode C. elegans: a platform for investigating biology.</title>
        <authorList>
            <consortium name="The C. elegans sequencing consortium"/>
            <person name="Sulson J.E."/>
            <person name="Waterston R."/>
        </authorList>
    </citation>
    <scope>NUCLEOTIDE SEQUENCE [LARGE SCALE GENOMIC DNA]</scope>
    <source>
        <strain evidence="3 4">Bristol N2</strain>
    </source>
</reference>
<evidence type="ECO:0000259" key="2">
    <source>
        <dbReference type="Pfam" id="PF26530"/>
    </source>
</evidence>
<keyword evidence="4" id="KW-1185">Reference proteome</keyword>
<dbReference type="PANTHER" id="PTHR33940:SF1">
    <property type="entry name" value="APOLIPOPHORIN-RELATED"/>
    <property type="match status" value="1"/>
</dbReference>
<dbReference type="AlphaFoldDB" id="A2V8C8"/>
<feature type="chain" id="PRO_5002646758" description="NTF2-like domain-containing protein" evidence="1">
    <location>
        <begin position="19"/>
        <end position="145"/>
    </location>
</feature>
<sequence length="145" mass="16771">MIPLFFCYFLFFGATVNAIRPDKEIIKEFLDASRAAIKLENNDDVPELFHENFEFKTCKEERYNKEQTVDYIIDTLNPDDYNATRLTAIDRPSMANGIVFDVIIDGITDEPTYAEFIMTEDEQNKVWKLLRGTETTCPIDIPLNG</sequence>
<evidence type="ECO:0000313" key="5">
    <source>
        <dbReference type="WormBase" id="H29C22.1"/>
    </source>
</evidence>
<dbReference type="EMBL" id="BX284606">
    <property type="protein sequence ID" value="CCD61928.1"/>
    <property type="molecule type" value="Genomic_DNA"/>
</dbReference>
<dbReference type="PaxDb" id="6239-H29C22.1"/>
<evidence type="ECO:0000313" key="4">
    <source>
        <dbReference type="Proteomes" id="UP000001940"/>
    </source>
</evidence>
<dbReference type="HOGENOM" id="CLU_1788588_0_0_1"/>
<dbReference type="KEGG" id="cel:CELE_H29C22.1"/>
<protein>
    <recommendedName>
        <fullName evidence="2">NTF2-like domain-containing protein</fullName>
    </recommendedName>
</protein>
<evidence type="ECO:0000313" key="3">
    <source>
        <dbReference type="EMBL" id="CCD61928.1"/>
    </source>
</evidence>
<dbReference type="PANTHER" id="PTHR33940">
    <property type="entry name" value="PROTEIN CBG13625"/>
    <property type="match status" value="1"/>
</dbReference>
<keyword evidence="6" id="KW-1267">Proteomics identification</keyword>
<dbReference type="Pfam" id="PF26530">
    <property type="entry name" value="NTF2_3"/>
    <property type="match status" value="1"/>
</dbReference>
<organism evidence="3 4">
    <name type="scientific">Caenorhabditis elegans</name>
    <dbReference type="NCBI Taxonomy" id="6239"/>
    <lineage>
        <taxon>Eukaryota</taxon>
        <taxon>Metazoa</taxon>
        <taxon>Ecdysozoa</taxon>
        <taxon>Nematoda</taxon>
        <taxon>Chromadorea</taxon>
        <taxon>Rhabditida</taxon>
        <taxon>Rhabditina</taxon>
        <taxon>Rhabditomorpha</taxon>
        <taxon>Rhabditoidea</taxon>
        <taxon>Rhabditidae</taxon>
        <taxon>Peloderinae</taxon>
        <taxon>Caenorhabditis</taxon>
    </lineage>
</organism>
<dbReference type="UCSC" id="H29C22.1">
    <property type="organism name" value="c. elegans"/>
</dbReference>
<dbReference type="InParanoid" id="A2V8C8"/>
<dbReference type="GeneID" id="6418827"/>
<accession>A2V8C8</accession>
<gene>
    <name evidence="3" type="ORF">CELE_H29C22.1</name>
    <name evidence="3 5" type="ORF">H29C22.1</name>
</gene>
<evidence type="ECO:0000256" key="1">
    <source>
        <dbReference type="SAM" id="SignalP"/>
    </source>
</evidence>
<feature type="signal peptide" evidence="1">
    <location>
        <begin position="1"/>
        <end position="18"/>
    </location>
</feature>
<dbReference type="WormBase" id="H29C22.1">
    <property type="protein sequence ID" value="CE40704"/>
    <property type="gene ID" value="WBGene00045261"/>
</dbReference>
<name>A2V8C8_CAEEL</name>
<feature type="domain" description="NTF2-like" evidence="2">
    <location>
        <begin position="23"/>
        <end position="138"/>
    </location>
</feature>